<evidence type="ECO:0000256" key="1">
    <source>
        <dbReference type="ARBA" id="ARBA00022491"/>
    </source>
</evidence>
<dbReference type="Proteomes" id="UP000004322">
    <property type="component" value="Unassembled WGS sequence"/>
</dbReference>
<dbReference type="OrthoDB" id="9783139at2"/>
<sequence>MITQRQNDILSIVIELFTQTHEPVGSKVLQNYIASSSATIRNDMAALEKIGLLEKAHTSSGRLPSRQGFQYYVSHLLNFERIDEDDAYQVIKGFDFEFFKLEDLLQKASDLLAELTGCTAVALDVEPSNQRLSAFDIVKLSHHDALAVMTFDDSNTVTSQFAIPKNFLDEDLATLSGLVHERFLGQTVMEIHYRIRTEIPQIVQRYFKTTDNVLELFEHIFKEMFVEKPFLAGKENLLKFSDDQIYRFFDKTQELALEIRQLLQEDKPYAIRLADEKQTGLTSLTQLSYKFLIPYRGFGSLSLFGPVTIDYQRAFSLLGIVSRVLTMKSADFYRYLSSNHYEVN</sequence>
<evidence type="ECO:0000256" key="5">
    <source>
        <dbReference type="HAMAP-Rule" id="MF_00081"/>
    </source>
</evidence>
<comment type="caution">
    <text evidence="8">The sequence shown here is derived from an EMBL/GenBank/DDBJ whole genome shotgun (WGS) entry which is preliminary data.</text>
</comment>
<dbReference type="Gene3D" id="1.10.10.10">
    <property type="entry name" value="Winged helix-like DNA-binding domain superfamily/Winged helix DNA-binding domain"/>
    <property type="match status" value="1"/>
</dbReference>
<dbReference type="InterPro" id="IPR002571">
    <property type="entry name" value="HrcA"/>
</dbReference>
<keyword evidence="2 5" id="KW-0805">Transcription regulation</keyword>
<keyword evidence="1 5" id="KW-0678">Repressor</keyword>
<evidence type="ECO:0000313" key="8">
    <source>
        <dbReference type="EMBL" id="EHI75017.1"/>
    </source>
</evidence>
<keyword evidence="3 5" id="KW-0346">Stress response</keyword>
<organism evidence="8 9">
    <name type="scientific">Streptococcus criceti HS-6</name>
    <dbReference type="NCBI Taxonomy" id="873449"/>
    <lineage>
        <taxon>Bacteria</taxon>
        <taxon>Bacillati</taxon>
        <taxon>Bacillota</taxon>
        <taxon>Bacilli</taxon>
        <taxon>Lactobacillales</taxon>
        <taxon>Streptococcaceae</taxon>
        <taxon>Streptococcus</taxon>
    </lineage>
</organism>
<keyword evidence="9" id="KW-1185">Reference proteome</keyword>
<evidence type="ECO:0000256" key="4">
    <source>
        <dbReference type="ARBA" id="ARBA00023163"/>
    </source>
</evidence>
<evidence type="ECO:0000256" key="3">
    <source>
        <dbReference type="ARBA" id="ARBA00023016"/>
    </source>
</evidence>
<dbReference type="PANTHER" id="PTHR34824:SF1">
    <property type="entry name" value="HEAT-INDUCIBLE TRANSCRIPTION REPRESSOR HRCA"/>
    <property type="match status" value="1"/>
</dbReference>
<feature type="domain" description="Winged helix-turn-helix transcription repressor HrcA DNA-binding" evidence="7">
    <location>
        <begin position="2"/>
        <end position="56"/>
    </location>
</feature>
<feature type="domain" description="Heat-inducible transcription repressor HrcA C-terminal" evidence="6">
    <location>
        <begin position="102"/>
        <end position="314"/>
    </location>
</feature>
<dbReference type="SUPFAM" id="SSF55781">
    <property type="entry name" value="GAF domain-like"/>
    <property type="match status" value="1"/>
</dbReference>
<dbReference type="Pfam" id="PF01628">
    <property type="entry name" value="HrcA"/>
    <property type="match status" value="1"/>
</dbReference>
<dbReference type="eggNOG" id="COG1420">
    <property type="taxonomic scope" value="Bacteria"/>
</dbReference>
<evidence type="ECO:0000313" key="9">
    <source>
        <dbReference type="Proteomes" id="UP000004322"/>
    </source>
</evidence>
<dbReference type="Gene3D" id="3.30.450.40">
    <property type="match status" value="1"/>
</dbReference>
<protein>
    <recommendedName>
        <fullName evidence="5">Heat-inducible transcription repressor HrcA</fullName>
    </recommendedName>
</protein>
<evidence type="ECO:0000259" key="6">
    <source>
        <dbReference type="Pfam" id="PF01628"/>
    </source>
</evidence>
<dbReference type="GO" id="GO:0003677">
    <property type="term" value="F:DNA binding"/>
    <property type="evidence" value="ECO:0007669"/>
    <property type="project" value="InterPro"/>
</dbReference>
<dbReference type="HAMAP" id="MF_00081">
    <property type="entry name" value="HrcA"/>
    <property type="match status" value="1"/>
</dbReference>
<dbReference type="InterPro" id="IPR029016">
    <property type="entry name" value="GAF-like_dom_sf"/>
</dbReference>
<dbReference type="Gene3D" id="3.30.390.60">
    <property type="entry name" value="Heat-inducible transcription repressor hrca homolog, domain 3"/>
    <property type="match status" value="1"/>
</dbReference>
<evidence type="ECO:0000256" key="2">
    <source>
        <dbReference type="ARBA" id="ARBA00023015"/>
    </source>
</evidence>
<dbReference type="STRING" id="873449.STRCR_0588"/>
<dbReference type="GO" id="GO:0045892">
    <property type="term" value="P:negative regulation of DNA-templated transcription"/>
    <property type="evidence" value="ECO:0007669"/>
    <property type="project" value="UniProtKB-UniRule"/>
</dbReference>
<reference evidence="8" key="1">
    <citation type="submission" date="2011-07" db="EMBL/GenBank/DDBJ databases">
        <authorList>
            <person name="Stanhope M.J."/>
            <person name="Durkin A.S."/>
            <person name="Hostetler J."/>
            <person name="Kim M."/>
            <person name="Radune D."/>
            <person name="Singh I."/>
            <person name="Town C.D."/>
        </authorList>
    </citation>
    <scope>NUCLEOTIDE SEQUENCE [LARGE SCALE GENOMIC DNA]</scope>
    <source>
        <strain evidence="8">HS-6</strain>
    </source>
</reference>
<gene>
    <name evidence="5" type="primary">hrcA</name>
    <name evidence="8" type="ORF">STRCR_0588</name>
</gene>
<dbReference type="PANTHER" id="PTHR34824">
    <property type="entry name" value="HEAT-INDUCIBLE TRANSCRIPTION REPRESSOR HRCA"/>
    <property type="match status" value="1"/>
</dbReference>
<dbReference type="EMBL" id="AEUV02000002">
    <property type="protein sequence ID" value="EHI75017.1"/>
    <property type="molecule type" value="Genomic_DNA"/>
</dbReference>
<dbReference type="RefSeq" id="WP_004228988.1">
    <property type="nucleotide sequence ID" value="NZ_AEUV02000002.1"/>
</dbReference>
<accession>G5JQK4</accession>
<dbReference type="InterPro" id="IPR005104">
    <property type="entry name" value="WHTH_HrcA_DNA-bd"/>
</dbReference>
<dbReference type="NCBIfam" id="TIGR00331">
    <property type="entry name" value="hrcA"/>
    <property type="match status" value="1"/>
</dbReference>
<comment type="similarity">
    <text evidence="5">Belongs to the HrcA family.</text>
</comment>
<dbReference type="Pfam" id="PF03444">
    <property type="entry name" value="WHD_HrcA"/>
    <property type="match status" value="1"/>
</dbReference>
<name>G5JQK4_STRCG</name>
<dbReference type="PIRSF" id="PIRSF005485">
    <property type="entry name" value="HrcA"/>
    <property type="match status" value="1"/>
</dbReference>
<dbReference type="InterPro" id="IPR023120">
    <property type="entry name" value="WHTH_transcript_rep_HrcA_IDD"/>
</dbReference>
<dbReference type="AlphaFoldDB" id="G5JQK4"/>
<dbReference type="SUPFAM" id="SSF46785">
    <property type="entry name" value="Winged helix' DNA-binding domain"/>
    <property type="match status" value="1"/>
</dbReference>
<evidence type="ECO:0000259" key="7">
    <source>
        <dbReference type="Pfam" id="PF03444"/>
    </source>
</evidence>
<comment type="function">
    <text evidence="5">Negative regulator of class I heat shock genes (grpE-dnaK-dnaJ and groELS operons). Prevents heat-shock induction of these operons.</text>
</comment>
<dbReference type="InterPro" id="IPR036388">
    <property type="entry name" value="WH-like_DNA-bd_sf"/>
</dbReference>
<proteinExistence type="inferred from homology"/>
<dbReference type="InterPro" id="IPR036390">
    <property type="entry name" value="WH_DNA-bd_sf"/>
</dbReference>
<keyword evidence="4 5" id="KW-0804">Transcription</keyword>
<dbReference type="InterPro" id="IPR021153">
    <property type="entry name" value="HrcA_C"/>
</dbReference>